<feature type="signal peptide" evidence="3">
    <location>
        <begin position="1"/>
        <end position="24"/>
    </location>
</feature>
<organism evidence="5 6">
    <name type="scientific">Ruegeria conchae</name>
    <dbReference type="NCBI Taxonomy" id="981384"/>
    <lineage>
        <taxon>Bacteria</taxon>
        <taxon>Pseudomonadati</taxon>
        <taxon>Pseudomonadota</taxon>
        <taxon>Alphaproteobacteria</taxon>
        <taxon>Rhodobacterales</taxon>
        <taxon>Roseobacteraceae</taxon>
        <taxon>Ruegeria</taxon>
    </lineage>
</organism>
<dbReference type="AlphaFoldDB" id="A0A497ZZ46"/>
<dbReference type="PROSITE" id="PS51257">
    <property type="entry name" value="PROKAR_LIPOPROTEIN"/>
    <property type="match status" value="1"/>
</dbReference>
<evidence type="ECO:0000313" key="6">
    <source>
        <dbReference type="Proteomes" id="UP000271700"/>
    </source>
</evidence>
<dbReference type="Proteomes" id="UP000271700">
    <property type="component" value="Unassembled WGS sequence"/>
</dbReference>
<dbReference type="InterPro" id="IPR007450">
    <property type="entry name" value="BamE_dom"/>
</dbReference>
<dbReference type="GO" id="GO:0019867">
    <property type="term" value="C:outer membrane"/>
    <property type="evidence" value="ECO:0007669"/>
    <property type="project" value="InterPro"/>
</dbReference>
<evidence type="ECO:0000256" key="2">
    <source>
        <dbReference type="ARBA" id="ARBA00023136"/>
    </source>
</evidence>
<dbReference type="Pfam" id="PF04355">
    <property type="entry name" value="BamE"/>
    <property type="match status" value="1"/>
</dbReference>
<keyword evidence="1 3" id="KW-0732">Signal</keyword>
<protein>
    <submittedName>
        <fullName evidence="5">Beta-barrel assembly machine subunit BamE</fullName>
    </submittedName>
</protein>
<evidence type="ECO:0000256" key="1">
    <source>
        <dbReference type="ARBA" id="ARBA00022729"/>
    </source>
</evidence>
<feature type="domain" description="Outer membrane protein assembly factor BamE" evidence="4">
    <location>
        <begin position="35"/>
        <end position="110"/>
    </location>
</feature>
<proteinExistence type="predicted"/>
<keyword evidence="6" id="KW-1185">Reference proteome</keyword>
<gene>
    <name evidence="5" type="ORF">CLV75_0872</name>
</gene>
<feature type="chain" id="PRO_5019755407" evidence="3">
    <location>
        <begin position="25"/>
        <end position="158"/>
    </location>
</feature>
<evidence type="ECO:0000313" key="5">
    <source>
        <dbReference type="EMBL" id="RLK10885.1"/>
    </source>
</evidence>
<name>A0A497ZZ46_9RHOB</name>
<accession>A0A497ZZ46</accession>
<evidence type="ECO:0000259" key="4">
    <source>
        <dbReference type="Pfam" id="PF04355"/>
    </source>
</evidence>
<dbReference type="InterPro" id="IPR037873">
    <property type="entry name" value="BamE-like"/>
</dbReference>
<evidence type="ECO:0000256" key="3">
    <source>
        <dbReference type="SAM" id="SignalP"/>
    </source>
</evidence>
<reference evidence="5 6" key="1">
    <citation type="submission" date="2018-10" db="EMBL/GenBank/DDBJ databases">
        <title>Genomic Encyclopedia of Archaeal and Bacterial Type Strains, Phase II (KMG-II): from individual species to whole genera.</title>
        <authorList>
            <person name="Goeker M."/>
        </authorList>
    </citation>
    <scope>NUCLEOTIDE SEQUENCE [LARGE SCALE GENOMIC DNA]</scope>
    <source>
        <strain evidence="5 6">DSM 29317</strain>
    </source>
</reference>
<dbReference type="EMBL" id="RCCT01000001">
    <property type="protein sequence ID" value="RLK10885.1"/>
    <property type="molecule type" value="Genomic_DNA"/>
</dbReference>
<dbReference type="RefSeq" id="WP_010440559.1">
    <property type="nucleotide sequence ID" value="NZ_AEYW01000006.1"/>
</dbReference>
<dbReference type="Gene3D" id="3.30.1450.10">
    <property type="match status" value="1"/>
</dbReference>
<comment type="caution">
    <text evidence="5">The sequence shown here is derived from an EMBL/GenBank/DDBJ whole genome shotgun (WGS) entry which is preliminary data.</text>
</comment>
<dbReference type="STRING" id="981384.GCA_000192475_03541"/>
<sequence length="158" mass="17261">MLKGVNRLKPASRTLVFAVCLAVAGACSPIFKNHGYVPPTEDLAKIKVGVDTRESVEETIGAPTASGVVRDSGYYYVASRIRHYGPKKPEVVSRQLVAISFDQRGVVRNIERFGLEDGYVIVLDRRVTDSNVEDKGFLRQLLGNIGNFNPANIPGVSQ</sequence>
<keyword evidence="2" id="KW-0472">Membrane</keyword>